<feature type="transmembrane region" description="Helical" evidence="1">
    <location>
        <begin position="106"/>
        <end position="132"/>
    </location>
</feature>
<keyword evidence="1" id="KW-1133">Transmembrane helix</keyword>
<feature type="transmembrane region" description="Helical" evidence="1">
    <location>
        <begin position="12"/>
        <end position="33"/>
    </location>
</feature>
<reference evidence="4 5" key="1">
    <citation type="submission" date="2018-08" db="EMBL/GenBank/DDBJ databases">
        <title>A genome reference for cultivated species of the human gut microbiota.</title>
        <authorList>
            <person name="Zou Y."/>
            <person name="Xue W."/>
            <person name="Luo G."/>
        </authorList>
    </citation>
    <scope>NUCLEOTIDE SEQUENCE [LARGE SCALE GENOMIC DNA]</scope>
    <source>
        <strain evidence="3 5">AF26-4BH</strain>
        <strain evidence="2 4">TF05-5AC</strain>
    </source>
</reference>
<dbReference type="Pfam" id="PF18936">
    <property type="entry name" value="DUF5684"/>
    <property type="match status" value="1"/>
</dbReference>
<evidence type="ECO:0000313" key="2">
    <source>
        <dbReference type="EMBL" id="RGE61808.1"/>
    </source>
</evidence>
<proteinExistence type="predicted"/>
<dbReference type="EMBL" id="QVLV01000005">
    <property type="protein sequence ID" value="RGE61808.1"/>
    <property type="molecule type" value="Genomic_DNA"/>
</dbReference>
<evidence type="ECO:0000313" key="5">
    <source>
        <dbReference type="Proteomes" id="UP000261166"/>
    </source>
</evidence>
<dbReference type="EMBL" id="QVLU01000020">
    <property type="protein sequence ID" value="RGE68487.1"/>
    <property type="molecule type" value="Genomic_DNA"/>
</dbReference>
<keyword evidence="4" id="KW-1185">Reference proteome</keyword>
<organism evidence="2 4">
    <name type="scientific">Eisenbergiella massiliensis</name>
    <dbReference type="NCBI Taxonomy" id="1720294"/>
    <lineage>
        <taxon>Bacteria</taxon>
        <taxon>Bacillati</taxon>
        <taxon>Bacillota</taxon>
        <taxon>Clostridia</taxon>
        <taxon>Lachnospirales</taxon>
        <taxon>Lachnospiraceae</taxon>
        <taxon>Eisenbergiella</taxon>
    </lineage>
</organism>
<dbReference type="AlphaFoldDB" id="A0A3E3I709"/>
<dbReference type="OrthoDB" id="2376202at2"/>
<dbReference type="Proteomes" id="UP000261166">
    <property type="component" value="Unassembled WGS sequence"/>
</dbReference>
<evidence type="ECO:0000313" key="4">
    <source>
        <dbReference type="Proteomes" id="UP000260812"/>
    </source>
</evidence>
<gene>
    <name evidence="3" type="ORF">DWY69_19885</name>
    <name evidence="2" type="ORF">DXC51_09700</name>
</gene>
<protein>
    <submittedName>
        <fullName evidence="2">Uncharacterized protein</fullName>
    </submittedName>
</protein>
<feature type="transmembrane region" description="Helical" evidence="1">
    <location>
        <begin position="63"/>
        <end position="94"/>
    </location>
</feature>
<comment type="caution">
    <text evidence="2">The sequence shown here is derived from an EMBL/GenBank/DDBJ whole genome shotgun (WGS) entry which is preliminary data.</text>
</comment>
<evidence type="ECO:0000256" key="1">
    <source>
        <dbReference type="SAM" id="Phobius"/>
    </source>
</evidence>
<keyword evidence="1" id="KW-0472">Membrane</keyword>
<evidence type="ECO:0000313" key="3">
    <source>
        <dbReference type="EMBL" id="RGE68487.1"/>
    </source>
</evidence>
<dbReference type="RefSeq" id="WP_021634163.1">
    <property type="nucleotide sequence ID" value="NZ_CALBAU010000042.1"/>
</dbReference>
<keyword evidence="1" id="KW-0812">Transmembrane</keyword>
<accession>A0A3E3I709</accession>
<dbReference type="Proteomes" id="UP000260812">
    <property type="component" value="Unassembled WGS sequence"/>
</dbReference>
<sequence>MQFQYLYETTGLTGVVLSVVWYILILAAGWKMYEKANEPGWKSIIPIYNTYTCYKFTWDTKIFWIYILCTALGEVLPSLLGSLVSLAATVLMIVQLYKLSKAFGHGVGFTVGLFFLRPIFLLILGFGGSVYLGKQD</sequence>
<dbReference type="GeneID" id="97987145"/>
<dbReference type="InterPro" id="IPR043739">
    <property type="entry name" value="DUF5684"/>
</dbReference>
<name>A0A3E3I709_9FIRM</name>